<dbReference type="SUPFAM" id="SSF55073">
    <property type="entry name" value="Nucleotide cyclase"/>
    <property type="match status" value="1"/>
</dbReference>
<name>A0A517NKD0_9BACT</name>
<dbReference type="RefSeq" id="WP_145175772.1">
    <property type="nucleotide sequence ID" value="NZ_CP036525.1"/>
</dbReference>
<keyword evidence="5" id="KW-1185">Reference proteome</keyword>
<evidence type="ECO:0000313" key="5">
    <source>
        <dbReference type="Proteomes" id="UP000318538"/>
    </source>
</evidence>
<dbReference type="PANTHER" id="PTHR43081">
    <property type="entry name" value="ADENYLATE CYCLASE, TERMINAL-DIFFERENTIATION SPECIFIC-RELATED"/>
    <property type="match status" value="1"/>
</dbReference>
<dbReference type="InterPro" id="IPR029787">
    <property type="entry name" value="Nucleotide_cyclase"/>
</dbReference>
<dbReference type="Proteomes" id="UP000318538">
    <property type="component" value="Chromosome"/>
</dbReference>
<keyword evidence="4" id="KW-0456">Lyase</keyword>
<dbReference type="CDD" id="cd00156">
    <property type="entry name" value="REC"/>
    <property type="match status" value="1"/>
</dbReference>
<feature type="domain" description="Response regulatory" evidence="2">
    <location>
        <begin position="180"/>
        <end position="296"/>
    </location>
</feature>
<feature type="domain" description="Guanylate cyclase" evidence="3">
    <location>
        <begin position="334"/>
        <end position="466"/>
    </location>
</feature>
<dbReference type="GO" id="GO:0006171">
    <property type="term" value="P:cAMP biosynthetic process"/>
    <property type="evidence" value="ECO:0007669"/>
    <property type="project" value="TreeGrafter"/>
</dbReference>
<dbReference type="AlphaFoldDB" id="A0A517NKD0"/>
<evidence type="ECO:0000256" key="1">
    <source>
        <dbReference type="PROSITE-ProRule" id="PRU00169"/>
    </source>
</evidence>
<proteinExistence type="predicted"/>
<gene>
    <name evidence="4" type="primary">cyaB_2</name>
    <name evidence="4" type="ORF">K227x_60200</name>
</gene>
<evidence type="ECO:0000259" key="2">
    <source>
        <dbReference type="PROSITE" id="PS50110"/>
    </source>
</evidence>
<dbReference type="Pfam" id="PF00211">
    <property type="entry name" value="Guanylate_cyc"/>
    <property type="match status" value="1"/>
</dbReference>
<dbReference type="SMART" id="SM00044">
    <property type="entry name" value="CYCc"/>
    <property type="match status" value="1"/>
</dbReference>
<dbReference type="InterPro" id="IPR050697">
    <property type="entry name" value="Adenylyl/Guanylyl_Cyclase_3/4"/>
</dbReference>
<sequence>MRANNVSPAQSGSSAIKRPAVRDQLGRQLAVVLSTLDQLVLRLRSGRSTADNDVLDRVVEIRSQTEAACERVRDANDGPHARQSSKQWLESLLVAPREQSCQLLEATVKSHDAAAISLHSNMCRHLETCFDIIRTDVPHESIAHVIGQRMEAFCNRDDDTKIMSVIEDLREEPIDSDCPLVLVVAADDRFRLELEKKLGRFSERIVSCSSPQTAIGLLQQQPFDVCLIDIRIEGITASDLIHQIRQSPTSGEPSVIVVAGADETNAGAECIDNGADDCIFRPVDEKLLYSRIRASLRRANSHLSQLGKYLPRDVLAEVLKDKNLLETPSPADVSVMVCDVRGFSSTSDRIGPVQTIAWIRDVMNELSGIILDHGGTIVDYVGDEIMAMWGAPIASPQHASEACYCAMSINSALKQLSARWHPRIGTDTRIGIGINSGLAVVGNTGSTHRVKYGPHGHTVNMASRVQGATKYLRSPVLIAQSTARRIDARMRGRRICSVKVHNIHDPVDLYELAVCDALPMDASSVAYEQALVAFESKDLSRAQRLLARLLLDRPDDGPAKLLLMRVIQARLGDDFDPVWTLPGK</sequence>
<dbReference type="InterPro" id="IPR001054">
    <property type="entry name" value="A/G_cyclase"/>
</dbReference>
<dbReference type="Gene3D" id="3.30.70.1230">
    <property type="entry name" value="Nucleotide cyclase"/>
    <property type="match status" value="1"/>
</dbReference>
<accession>A0A517NKD0</accession>
<protein>
    <submittedName>
        <fullName evidence="4">Adenylate cyclase 2</fullName>
        <ecNumber evidence="4">4.6.1.1</ecNumber>
    </submittedName>
</protein>
<reference evidence="4 5" key="1">
    <citation type="submission" date="2019-02" db="EMBL/GenBank/DDBJ databases">
        <title>Deep-cultivation of Planctomycetes and their phenomic and genomic characterization uncovers novel biology.</title>
        <authorList>
            <person name="Wiegand S."/>
            <person name="Jogler M."/>
            <person name="Boedeker C."/>
            <person name="Pinto D."/>
            <person name="Vollmers J."/>
            <person name="Rivas-Marin E."/>
            <person name="Kohn T."/>
            <person name="Peeters S.H."/>
            <person name="Heuer A."/>
            <person name="Rast P."/>
            <person name="Oberbeckmann S."/>
            <person name="Bunk B."/>
            <person name="Jeske O."/>
            <person name="Meyerdierks A."/>
            <person name="Storesund J.E."/>
            <person name="Kallscheuer N."/>
            <person name="Luecker S."/>
            <person name="Lage O.M."/>
            <person name="Pohl T."/>
            <person name="Merkel B.J."/>
            <person name="Hornburger P."/>
            <person name="Mueller R.-W."/>
            <person name="Bruemmer F."/>
            <person name="Labrenz M."/>
            <person name="Spormann A.M."/>
            <person name="Op den Camp H."/>
            <person name="Overmann J."/>
            <person name="Amann R."/>
            <person name="Jetten M.S.M."/>
            <person name="Mascher T."/>
            <person name="Medema M.H."/>
            <person name="Devos D.P."/>
            <person name="Kaster A.-K."/>
            <person name="Ovreas L."/>
            <person name="Rohde M."/>
            <person name="Galperin M.Y."/>
            <person name="Jogler C."/>
        </authorList>
    </citation>
    <scope>NUCLEOTIDE SEQUENCE [LARGE SCALE GENOMIC DNA]</scope>
    <source>
        <strain evidence="4 5">K22_7</strain>
    </source>
</reference>
<dbReference type="PANTHER" id="PTHR43081:SF20">
    <property type="entry name" value="TWO-COMPONENT RESPONSE REGULATOR"/>
    <property type="match status" value="1"/>
</dbReference>
<dbReference type="GO" id="GO:0000160">
    <property type="term" value="P:phosphorelay signal transduction system"/>
    <property type="evidence" value="ECO:0007669"/>
    <property type="project" value="InterPro"/>
</dbReference>
<dbReference type="OrthoDB" id="9806704at2"/>
<evidence type="ECO:0000259" key="3">
    <source>
        <dbReference type="PROSITE" id="PS50125"/>
    </source>
</evidence>
<dbReference type="CDD" id="cd07302">
    <property type="entry name" value="CHD"/>
    <property type="match status" value="1"/>
</dbReference>
<dbReference type="EC" id="4.6.1.1" evidence="4"/>
<dbReference type="GO" id="GO:0004016">
    <property type="term" value="F:adenylate cyclase activity"/>
    <property type="evidence" value="ECO:0007669"/>
    <property type="project" value="UniProtKB-EC"/>
</dbReference>
<dbReference type="InterPro" id="IPR001789">
    <property type="entry name" value="Sig_transdc_resp-reg_receiver"/>
</dbReference>
<dbReference type="EMBL" id="CP036525">
    <property type="protein sequence ID" value="QDT07592.1"/>
    <property type="molecule type" value="Genomic_DNA"/>
</dbReference>
<feature type="modified residue" description="4-aspartylphosphate" evidence="1">
    <location>
        <position position="229"/>
    </location>
</feature>
<dbReference type="SUPFAM" id="SSF52172">
    <property type="entry name" value="CheY-like"/>
    <property type="match status" value="1"/>
</dbReference>
<dbReference type="SMART" id="SM00448">
    <property type="entry name" value="REC"/>
    <property type="match status" value="1"/>
</dbReference>
<keyword evidence="1" id="KW-0597">Phosphoprotein</keyword>
<dbReference type="PROSITE" id="PS50110">
    <property type="entry name" value="RESPONSE_REGULATORY"/>
    <property type="match status" value="1"/>
</dbReference>
<dbReference type="PROSITE" id="PS50125">
    <property type="entry name" value="GUANYLATE_CYCLASE_2"/>
    <property type="match status" value="1"/>
</dbReference>
<dbReference type="Pfam" id="PF00072">
    <property type="entry name" value="Response_reg"/>
    <property type="match status" value="1"/>
</dbReference>
<organism evidence="4 5">
    <name type="scientific">Rubripirellula lacrimiformis</name>
    <dbReference type="NCBI Taxonomy" id="1930273"/>
    <lineage>
        <taxon>Bacteria</taxon>
        <taxon>Pseudomonadati</taxon>
        <taxon>Planctomycetota</taxon>
        <taxon>Planctomycetia</taxon>
        <taxon>Pirellulales</taxon>
        <taxon>Pirellulaceae</taxon>
        <taxon>Rubripirellula</taxon>
    </lineage>
</organism>
<dbReference type="KEGG" id="rlc:K227x_60200"/>
<evidence type="ECO:0000313" key="4">
    <source>
        <dbReference type="EMBL" id="QDT07592.1"/>
    </source>
</evidence>
<dbReference type="InterPro" id="IPR011006">
    <property type="entry name" value="CheY-like_superfamily"/>
</dbReference>
<dbReference type="Gene3D" id="3.40.50.2300">
    <property type="match status" value="1"/>
</dbReference>